<dbReference type="Proteomes" id="UP000887575">
    <property type="component" value="Unassembled WGS sequence"/>
</dbReference>
<reference evidence="4 5" key="1">
    <citation type="submission" date="2024-02" db="UniProtKB">
        <authorList>
            <consortium name="WormBaseParasite"/>
        </authorList>
    </citation>
    <scope>IDENTIFICATION</scope>
</reference>
<dbReference type="WBParaSite" id="MBELARI_LOCUS1373">
    <property type="protein sequence ID" value="MBELARI_LOCUS1373"/>
    <property type="gene ID" value="MBELARI_LOCUS1373"/>
</dbReference>
<sequence>MGAKDGRERKFKVVPLSGAYRRGRWQCTDFADQEIPLEIADSVALLMSDESKASSRCSEIQEIIDVEESTTLVVTSVIPHPPTPPSRSRIALDEDSKIEIGGTNSISPASNRASVDSHMVDESAPDSSDPTNDGTIDIKINQVLDLVKTHLTFAVNEEVERFKQKIAELKDKTKLLEAENEFLRKHAPQDVLDKLPLPPHCQIPVPIFRESK</sequence>
<dbReference type="PANTHER" id="PTHR46745:SF1">
    <property type="entry name" value="TSC22 DOMAIN FAMILY PROTEIN 1"/>
    <property type="match status" value="1"/>
</dbReference>
<keyword evidence="3" id="KW-1185">Reference proteome</keyword>
<dbReference type="Pfam" id="PF01166">
    <property type="entry name" value="TSC22"/>
    <property type="match status" value="1"/>
</dbReference>
<proteinExistence type="predicted"/>
<evidence type="ECO:0000313" key="5">
    <source>
        <dbReference type="WBParaSite" id="MBELARI_LOCUS20113"/>
    </source>
</evidence>
<dbReference type="PANTHER" id="PTHR46745">
    <property type="entry name" value="TSC22 DOMAIN FAMILY PROTEIN 1"/>
    <property type="match status" value="1"/>
</dbReference>
<dbReference type="AlphaFoldDB" id="A0AAF3EIA4"/>
<feature type="coiled-coil region" evidence="1">
    <location>
        <begin position="152"/>
        <end position="186"/>
    </location>
</feature>
<name>A0AAF3EIA4_9BILA</name>
<protein>
    <submittedName>
        <fullName evidence="4 5">Uncharacterized protein</fullName>
    </submittedName>
</protein>
<dbReference type="GO" id="GO:0006357">
    <property type="term" value="P:regulation of transcription by RNA polymerase II"/>
    <property type="evidence" value="ECO:0007669"/>
    <property type="project" value="InterPro"/>
</dbReference>
<dbReference type="GO" id="GO:0043066">
    <property type="term" value="P:negative regulation of apoptotic process"/>
    <property type="evidence" value="ECO:0007669"/>
    <property type="project" value="TreeGrafter"/>
</dbReference>
<evidence type="ECO:0000313" key="3">
    <source>
        <dbReference type="Proteomes" id="UP000887575"/>
    </source>
</evidence>
<keyword evidence="1" id="KW-0175">Coiled coil</keyword>
<dbReference type="WBParaSite" id="MBELARI_LOCUS20113">
    <property type="protein sequence ID" value="MBELARI_LOCUS20113"/>
    <property type="gene ID" value="MBELARI_LOCUS20113"/>
</dbReference>
<evidence type="ECO:0000256" key="1">
    <source>
        <dbReference type="SAM" id="Coils"/>
    </source>
</evidence>
<dbReference type="CDD" id="cd21936">
    <property type="entry name" value="ZIP_TSC22D"/>
    <property type="match status" value="1"/>
</dbReference>
<dbReference type="GO" id="GO:0005829">
    <property type="term" value="C:cytosol"/>
    <property type="evidence" value="ECO:0007669"/>
    <property type="project" value="TreeGrafter"/>
</dbReference>
<feature type="compositionally biased region" description="Polar residues" evidence="2">
    <location>
        <begin position="102"/>
        <end position="114"/>
    </location>
</feature>
<dbReference type="GO" id="GO:0008284">
    <property type="term" value="P:positive regulation of cell population proliferation"/>
    <property type="evidence" value="ECO:0007669"/>
    <property type="project" value="TreeGrafter"/>
</dbReference>
<dbReference type="InterPro" id="IPR000580">
    <property type="entry name" value="TSC22/Bun"/>
</dbReference>
<accession>A0AAF3EIA4</accession>
<dbReference type="SUPFAM" id="SSF58026">
    <property type="entry name" value="Delta-sleep-inducing peptide immunoreactive peptide"/>
    <property type="match status" value="1"/>
</dbReference>
<dbReference type="GO" id="GO:0005634">
    <property type="term" value="C:nucleus"/>
    <property type="evidence" value="ECO:0007669"/>
    <property type="project" value="TreeGrafter"/>
</dbReference>
<evidence type="ECO:0000256" key="2">
    <source>
        <dbReference type="SAM" id="MobiDB-lite"/>
    </source>
</evidence>
<feature type="compositionally biased region" description="Polar residues" evidence="2">
    <location>
        <begin position="125"/>
        <end position="134"/>
    </location>
</feature>
<dbReference type="Gene3D" id="1.20.5.490">
    <property type="entry name" value="Single helix bin"/>
    <property type="match status" value="1"/>
</dbReference>
<evidence type="ECO:0000313" key="4">
    <source>
        <dbReference type="WBParaSite" id="MBELARI_LOCUS1373"/>
    </source>
</evidence>
<organism evidence="3 4">
    <name type="scientific">Mesorhabditis belari</name>
    <dbReference type="NCBI Taxonomy" id="2138241"/>
    <lineage>
        <taxon>Eukaryota</taxon>
        <taxon>Metazoa</taxon>
        <taxon>Ecdysozoa</taxon>
        <taxon>Nematoda</taxon>
        <taxon>Chromadorea</taxon>
        <taxon>Rhabditida</taxon>
        <taxon>Rhabditina</taxon>
        <taxon>Rhabditomorpha</taxon>
        <taxon>Rhabditoidea</taxon>
        <taxon>Rhabditidae</taxon>
        <taxon>Mesorhabditinae</taxon>
        <taxon>Mesorhabditis</taxon>
    </lineage>
</organism>
<feature type="region of interest" description="Disordered" evidence="2">
    <location>
        <begin position="100"/>
        <end position="134"/>
    </location>
</feature>